<reference evidence="4" key="1">
    <citation type="submission" date="2021-03" db="EMBL/GenBank/DDBJ databases">
        <title>Human Oral Microbial Genomes.</title>
        <authorList>
            <person name="Johnston C.D."/>
            <person name="Chen T."/>
            <person name="Dewhirst F.E."/>
        </authorList>
    </citation>
    <scope>NUCLEOTIDE SEQUENCE</scope>
    <source>
        <strain evidence="4">F0714</strain>
    </source>
</reference>
<dbReference type="SUPFAM" id="SSF102405">
    <property type="entry name" value="MCP/YpsA-like"/>
    <property type="match status" value="1"/>
</dbReference>
<feature type="compositionally biased region" description="Basic residues" evidence="2">
    <location>
        <begin position="1"/>
        <end position="32"/>
    </location>
</feature>
<evidence type="ECO:0000256" key="2">
    <source>
        <dbReference type="SAM" id="MobiDB-lite"/>
    </source>
</evidence>
<feature type="region of interest" description="Disordered" evidence="2">
    <location>
        <begin position="1"/>
        <end position="53"/>
    </location>
</feature>
<evidence type="ECO:0000313" key="4">
    <source>
        <dbReference type="EMBL" id="QUC12626.1"/>
    </source>
</evidence>
<dbReference type="InterPro" id="IPR057666">
    <property type="entry name" value="DrpA_SLOG"/>
</dbReference>
<dbReference type="EMBL" id="CP072385">
    <property type="protein sequence ID" value="QUC12626.1"/>
    <property type="molecule type" value="Genomic_DNA"/>
</dbReference>
<protein>
    <submittedName>
        <fullName evidence="4">DNA-processing protein DprA</fullName>
    </submittedName>
</protein>
<name>A0AB37I769_9ACTN</name>
<dbReference type="GO" id="GO:0009294">
    <property type="term" value="P:DNA-mediated transformation"/>
    <property type="evidence" value="ECO:0007669"/>
    <property type="project" value="InterPro"/>
</dbReference>
<dbReference type="AlphaFoldDB" id="A0AB37I769"/>
<proteinExistence type="inferred from homology"/>
<evidence type="ECO:0000313" key="5">
    <source>
        <dbReference type="Proteomes" id="UP000677180"/>
    </source>
</evidence>
<dbReference type="PANTHER" id="PTHR43022">
    <property type="entry name" value="PROTEIN SMF"/>
    <property type="match status" value="1"/>
</dbReference>
<sequence>MRRPPRRSGRRWGHDRRPRRWRRPPLPRRAPRPSRPDRRRGAVSETPPGATPTRHRFLARNRLLAALSNTTIVVEAGVRSGALHTARQAYDLGRNVGAIPGPVTSAASTGPHQLIGDGRARIVTDAGQITHMLQMHEALHKSPQRSPLGSAFSRDHARRDLGRDTPSL</sequence>
<dbReference type="PANTHER" id="PTHR43022:SF1">
    <property type="entry name" value="PROTEIN SMF"/>
    <property type="match status" value="1"/>
</dbReference>
<dbReference type="RefSeq" id="WP_198341751.1">
    <property type="nucleotide sequence ID" value="NZ_CAUVFX010000001.1"/>
</dbReference>
<feature type="region of interest" description="Disordered" evidence="2">
    <location>
        <begin position="139"/>
        <end position="168"/>
    </location>
</feature>
<gene>
    <name evidence="4" type="ORF">J5A53_06905</name>
</gene>
<dbReference type="InterPro" id="IPR003488">
    <property type="entry name" value="DprA"/>
</dbReference>
<dbReference type="Proteomes" id="UP000677180">
    <property type="component" value="Chromosome"/>
</dbReference>
<dbReference type="Pfam" id="PF02481">
    <property type="entry name" value="DNA_processg_A"/>
    <property type="match status" value="1"/>
</dbReference>
<evidence type="ECO:0000256" key="1">
    <source>
        <dbReference type="ARBA" id="ARBA00006525"/>
    </source>
</evidence>
<dbReference type="Gene3D" id="3.40.50.450">
    <property type="match status" value="1"/>
</dbReference>
<comment type="similarity">
    <text evidence="1">Belongs to the DprA/Smf family.</text>
</comment>
<feature type="compositionally biased region" description="Basic and acidic residues" evidence="2">
    <location>
        <begin position="153"/>
        <end position="168"/>
    </location>
</feature>
<evidence type="ECO:0000259" key="3">
    <source>
        <dbReference type="Pfam" id="PF02481"/>
    </source>
</evidence>
<feature type="domain" description="Smf/DprA SLOG" evidence="3">
    <location>
        <begin position="41"/>
        <end position="133"/>
    </location>
</feature>
<organism evidence="4 5">
    <name type="scientific">Arachnia propionica</name>
    <dbReference type="NCBI Taxonomy" id="1750"/>
    <lineage>
        <taxon>Bacteria</taxon>
        <taxon>Bacillati</taxon>
        <taxon>Actinomycetota</taxon>
        <taxon>Actinomycetes</taxon>
        <taxon>Propionibacteriales</taxon>
        <taxon>Propionibacteriaceae</taxon>
        <taxon>Arachnia</taxon>
    </lineage>
</organism>
<accession>A0AB37I769</accession>